<proteinExistence type="predicted"/>
<keyword evidence="1" id="KW-1133">Transmembrane helix</keyword>
<feature type="transmembrane region" description="Helical" evidence="1">
    <location>
        <begin position="171"/>
        <end position="190"/>
    </location>
</feature>
<evidence type="ECO:0000259" key="2">
    <source>
        <dbReference type="Pfam" id="PF08937"/>
    </source>
</evidence>
<name>A0ABZ3IG88_9FIRM</name>
<protein>
    <recommendedName>
        <fullName evidence="2">Thoeris protein ThsB TIR-like domain-containing protein</fullName>
    </recommendedName>
</protein>
<sequence>MKAFLIYSFSDKEKVERFMFDKFSKHKKLQIEKLQWKYNIFWKFCSERKINSADFIIFLVGEQSQKSENINWELKKAKEVEKTVYTIKLNENFELLNEPNLGQTIAEEELDAIINLELDSNKKKFKETLFNKNEPSKLINDIETRKLLLEEYKLLLQTSESLIIRRQAVNTFFLTANGVLISMLGLTAGVKIEDTYLYIYPCALALVGILLCTSWRSLLVSYGQLNTGKFAVLNKLEQYLPVSIFSAEWIALGEGKDKKKYKSFTQSETKVPLLFLLCYIIFFITIIIFKVNKVREIFKAYIS</sequence>
<feature type="transmembrane region" description="Helical" evidence="1">
    <location>
        <begin position="272"/>
        <end position="289"/>
    </location>
</feature>
<dbReference type="InterPro" id="IPR015032">
    <property type="entry name" value="ThsB__TIR-like_domain"/>
</dbReference>
<dbReference type="Proteomes" id="UP000216752">
    <property type="component" value="Chromosome"/>
</dbReference>
<accession>A0ABZ3IG88</accession>
<evidence type="ECO:0000256" key="1">
    <source>
        <dbReference type="SAM" id="Phobius"/>
    </source>
</evidence>
<dbReference type="RefSeq" id="WP_094607380.1">
    <property type="nucleotide sequence ID" value="NZ_CP155573.1"/>
</dbReference>
<gene>
    <name evidence="3" type="ORF">SPSIL_004850</name>
</gene>
<reference evidence="3" key="1">
    <citation type="submission" date="2024-05" db="EMBL/GenBank/DDBJ databases">
        <title>Isolation and characterization of Sporomusa carbonis sp. nov., a carboxydotrophic hydrogenogen in the genus of Sporomusa isolated from a charcoal burning pile.</title>
        <authorList>
            <person name="Boeer T."/>
            <person name="Rosenbaum F."/>
            <person name="Eysell L."/>
            <person name="Mueller V."/>
            <person name="Daniel R."/>
            <person name="Poehlein A."/>
        </authorList>
    </citation>
    <scope>NUCLEOTIDE SEQUENCE [LARGE SCALE GENOMIC DNA]</scope>
    <source>
        <strain evidence="3">DSM 10669</strain>
    </source>
</reference>
<dbReference type="Pfam" id="PF08937">
    <property type="entry name" value="ThsB_TIR"/>
    <property type="match status" value="1"/>
</dbReference>
<dbReference type="EMBL" id="CP155573">
    <property type="protein sequence ID" value="XFO64383.1"/>
    <property type="molecule type" value="Genomic_DNA"/>
</dbReference>
<keyword evidence="1" id="KW-0472">Membrane</keyword>
<dbReference type="Pfam" id="PF24838">
    <property type="entry name" value="8xMP"/>
    <property type="match status" value="1"/>
</dbReference>
<evidence type="ECO:0000313" key="3">
    <source>
        <dbReference type="EMBL" id="XFO64383.1"/>
    </source>
</evidence>
<dbReference type="InterPro" id="IPR056918">
    <property type="entry name" value="8xMP"/>
</dbReference>
<organism evidence="3 4">
    <name type="scientific">Sporomusa silvacetica DSM 10669</name>
    <dbReference type="NCBI Taxonomy" id="1123289"/>
    <lineage>
        <taxon>Bacteria</taxon>
        <taxon>Bacillati</taxon>
        <taxon>Bacillota</taxon>
        <taxon>Negativicutes</taxon>
        <taxon>Selenomonadales</taxon>
        <taxon>Sporomusaceae</taxon>
        <taxon>Sporomusa</taxon>
    </lineage>
</organism>
<evidence type="ECO:0000313" key="4">
    <source>
        <dbReference type="Proteomes" id="UP000216752"/>
    </source>
</evidence>
<feature type="transmembrane region" description="Helical" evidence="1">
    <location>
        <begin position="196"/>
        <end position="215"/>
    </location>
</feature>
<keyword evidence="4" id="KW-1185">Reference proteome</keyword>
<keyword evidence="1" id="KW-0812">Transmembrane</keyword>
<dbReference type="Gene3D" id="3.40.50.9200">
    <property type="entry name" value="Hypothetical protein MTH538"/>
    <property type="match status" value="1"/>
</dbReference>
<feature type="domain" description="Thoeris protein ThsB TIR-like" evidence="2">
    <location>
        <begin position="36"/>
        <end position="90"/>
    </location>
</feature>
<dbReference type="InterPro" id="IPR036490">
    <property type="entry name" value="ThsB_TIR-like_sf"/>
</dbReference>